<protein>
    <submittedName>
        <fullName evidence="1">Uncharacterized protein</fullName>
    </submittedName>
</protein>
<reference evidence="1" key="1">
    <citation type="submission" date="2018-02" db="EMBL/GenBank/DDBJ databases">
        <title>Rhizophora mucronata_Transcriptome.</title>
        <authorList>
            <person name="Meera S.P."/>
            <person name="Sreeshan A."/>
            <person name="Augustine A."/>
        </authorList>
    </citation>
    <scope>NUCLEOTIDE SEQUENCE</scope>
    <source>
        <tissue evidence="1">Leaf</tissue>
    </source>
</reference>
<evidence type="ECO:0000313" key="1">
    <source>
        <dbReference type="EMBL" id="MBX39457.1"/>
    </source>
</evidence>
<accession>A0A2P2NAG1</accession>
<dbReference type="EMBL" id="GGEC01058973">
    <property type="protein sequence ID" value="MBX39457.1"/>
    <property type="molecule type" value="Transcribed_RNA"/>
</dbReference>
<dbReference type="AlphaFoldDB" id="A0A2P2NAG1"/>
<proteinExistence type="predicted"/>
<sequence length="36" mass="4134">MAKKTQQESLFSFFLLSLLCLYSCFNLNLSSKSDII</sequence>
<name>A0A2P2NAG1_RHIMU</name>
<organism evidence="1">
    <name type="scientific">Rhizophora mucronata</name>
    <name type="common">Asiatic mangrove</name>
    <dbReference type="NCBI Taxonomy" id="61149"/>
    <lineage>
        <taxon>Eukaryota</taxon>
        <taxon>Viridiplantae</taxon>
        <taxon>Streptophyta</taxon>
        <taxon>Embryophyta</taxon>
        <taxon>Tracheophyta</taxon>
        <taxon>Spermatophyta</taxon>
        <taxon>Magnoliopsida</taxon>
        <taxon>eudicotyledons</taxon>
        <taxon>Gunneridae</taxon>
        <taxon>Pentapetalae</taxon>
        <taxon>rosids</taxon>
        <taxon>fabids</taxon>
        <taxon>Malpighiales</taxon>
        <taxon>Rhizophoraceae</taxon>
        <taxon>Rhizophora</taxon>
    </lineage>
</organism>